<evidence type="ECO:0000313" key="1">
    <source>
        <dbReference type="EMBL" id="OBU76432.1"/>
    </source>
</evidence>
<proteinExistence type="predicted"/>
<protein>
    <submittedName>
        <fullName evidence="1">Uncharacterized protein</fullName>
    </submittedName>
</protein>
<comment type="caution">
    <text evidence="1">The sequence shown here is derived from an EMBL/GenBank/DDBJ whole genome shotgun (WGS) entry which is preliminary data.</text>
</comment>
<evidence type="ECO:0000313" key="2">
    <source>
        <dbReference type="Proteomes" id="UP000093903"/>
    </source>
</evidence>
<dbReference type="AlphaFoldDB" id="A0A853MD15"/>
<sequence length="178" mass="20122">MGTGDRIALPTGHRSPRGMFHVRFAVGKRLTVNVFRQKMNQLFQGVEDIWRAIALHFLRAIALSDYPPIPSQGKNLNILKGDRIALPKGDRSHLGTFHVRFAVGKRLTVNVFRQRMNQLFQGVEDIWRAIALHSRRDLTLHPPWAIALSDYPPVSSQGKILNVLRGDCITPPTSDRSQ</sequence>
<organism evidence="1 2">
    <name type="scientific">Cylindrospermopsis raciborskii CS-505</name>
    <dbReference type="NCBI Taxonomy" id="533240"/>
    <lineage>
        <taxon>Bacteria</taxon>
        <taxon>Bacillati</taxon>
        <taxon>Cyanobacteriota</taxon>
        <taxon>Cyanophyceae</taxon>
        <taxon>Nostocales</taxon>
        <taxon>Aphanizomenonaceae</taxon>
        <taxon>Cylindrospermopsis</taxon>
    </lineage>
</organism>
<dbReference type="Proteomes" id="UP000093903">
    <property type="component" value="Unassembled WGS sequence"/>
</dbReference>
<gene>
    <name evidence="1" type="ORF">A9P98_08990</name>
</gene>
<name>A0A853MD15_9CYAN</name>
<dbReference type="EMBL" id="LYXA01000001">
    <property type="protein sequence ID" value="OBU76432.1"/>
    <property type="molecule type" value="Genomic_DNA"/>
</dbReference>
<accession>A0A853MD15</accession>
<reference evidence="1 2" key="1">
    <citation type="submission" date="2016-05" db="EMBL/GenBank/DDBJ databases">
        <title>First complete genome of the cyanobacterium Cylindrospermopsis raciborskii CS505, containing a circular chromosome and a single extrachromosomal element.</title>
        <authorList>
            <person name="Fuentes J."/>
            <person name="Tamames J."/>
            <person name="Allen E."/>
            <person name="Plominski A."/>
            <person name="Vasquez M."/>
        </authorList>
    </citation>
    <scope>NUCLEOTIDE SEQUENCE [LARGE SCALE GENOMIC DNA]</scope>
    <source>
        <strain evidence="1 2">CS505</strain>
    </source>
</reference>